<proteinExistence type="predicted"/>
<organism evidence="1">
    <name type="scientific">viral metagenome</name>
    <dbReference type="NCBI Taxonomy" id="1070528"/>
    <lineage>
        <taxon>unclassified sequences</taxon>
        <taxon>metagenomes</taxon>
        <taxon>organismal metagenomes</taxon>
    </lineage>
</organism>
<accession>A0A6C0BLZ2</accession>
<evidence type="ECO:0000313" key="1">
    <source>
        <dbReference type="EMBL" id="QHS93060.1"/>
    </source>
</evidence>
<sequence>MNITNGTITYNLTQAELMRSPYLSDVFKSKSDSDKSESVKIDCSDNELIDAVNYLRTGKAEITSDNYGIFYKLGFTNKYEYDLDYFTACLRDQWKMVYPPTWARYGTYKNPLRSSVKDIMSVYNTLQAIEKLCSDVRVYVHSDTVFRLMNDKPLDGVLIALVCSDLELFKKCIRDIVEGRDYELGKDSVSFMMDKINVTISTVMYPTSDHLVHSFNIDCLQVCWDGSHTVTTKRCKYAMKNSCNWFNPNLMSSDYIDQLMKYAMLGFKVRLPLIEHASIPESIDLTDMCKAQLMRFHEYVSNNYRSYKDNDDDSVPSDDYRMIALRLKDLFGKRVIDPYYDRDPMYLTVGEISGFHDHMYSVDTTLDGRDIPDLSRFQSVIISDREFMRRLLTQMIQAGFSPELSDMNRLLLSHIEGVHVAPRRMLLPTRHSYSDNDPGKITFRVQEPVRMNTTLDKLGVLRLYYTYMPRDQSDDDGLTDGAFNLYWLRHEELSQENGMIHTSHTLNPYRMNYNIGTVLGSVHSNVRIAKCCLELITEMSIVEYKEADSVRGSFLTLR</sequence>
<reference evidence="1" key="1">
    <citation type="journal article" date="2020" name="Nature">
        <title>Giant virus diversity and host interactions through global metagenomics.</title>
        <authorList>
            <person name="Schulz F."/>
            <person name="Roux S."/>
            <person name="Paez-Espino D."/>
            <person name="Jungbluth S."/>
            <person name="Walsh D.A."/>
            <person name="Denef V.J."/>
            <person name="McMahon K.D."/>
            <person name="Konstantinidis K.T."/>
            <person name="Eloe-Fadrosh E.A."/>
            <person name="Kyrpides N.C."/>
            <person name="Woyke T."/>
        </authorList>
    </citation>
    <scope>NUCLEOTIDE SEQUENCE</scope>
    <source>
        <strain evidence="1">GVMAG-M-3300017651-5</strain>
    </source>
</reference>
<name>A0A6C0BLZ2_9ZZZZ</name>
<dbReference type="EMBL" id="MN739195">
    <property type="protein sequence ID" value="QHS93060.1"/>
    <property type="molecule type" value="Genomic_DNA"/>
</dbReference>
<dbReference type="AlphaFoldDB" id="A0A6C0BLZ2"/>
<protein>
    <submittedName>
        <fullName evidence="1">Uncharacterized protein</fullName>
    </submittedName>
</protein>